<sequence>MEERIAHLKAEKNVFTVSKADILNQWISYASVKEILILHKINEKDFIEKYASGVFDYFMGVIAGSRDIGDCPVMQEFLAYLKFREISADELFEICSNFRRSMIEFTYDAKVNSKEIFEDISYIFDKNFKGILKYYTDSIFQKLIDARQEALRAAQAKEYFLSNMSHEIRTPLNAILGFVNLLMDEDISNKHRNYLDIILNSGENLLSIINDILDFSKLRSGEFNIEAKVFSLHEELSHTMELFVASANSKDITITSFIDPRIPKELFGDVLRIKQIVSNFLSNAIKFTPVGGVIKVEASCHNQQLTISVNDNGVGINKEDLQNIFVAFTQARSSEHDNKEGSGLGLCISHQLAELMHGKVHVNSKVGEGSTFWLDIPVEVQNDECQIFNDISDFQKLKMVVYAKDKVLDFRHESFIKYAEIFTMDISVVDTLDCEFDICIFVHEKCSVQMKKEIINSEKKYIALMSREYDTYEQYNHIHAMCFPLYCSKIHRIFNELLNPELSLTHDKKISNKFKGHILVAEDNEANQELIKIILSKYGLTFDLAVNGQEAVALYKRNTYDLILMDEQMPVMNGTDAVAKIIKYEEAEGLSHTPISALTANVLKGNKEKDLLNGFDTFLGKPLVLKELERVFIAYLKLDSYSVTYEDKTDVSLINKKEIIGLDSKKLMKELMLNENELIMLLTLFIKKMKSTMTDLAQAIKVRDYKKIALLSHNIKGSSGNFRIELLQKNANEIEKRAKLENVDYPYEKTFQEIEKKIASIKVN</sequence>
<dbReference type="Proteomes" id="UP000007803">
    <property type="component" value="Chromosome"/>
</dbReference>
<dbReference type="InterPro" id="IPR008207">
    <property type="entry name" value="Sig_transdc_His_kin_Hpt_dom"/>
</dbReference>
<dbReference type="STRING" id="563040.Saut_1540"/>
<dbReference type="Gene3D" id="1.10.287.130">
    <property type="match status" value="1"/>
</dbReference>
<dbReference type="InterPro" id="IPR001789">
    <property type="entry name" value="Sig_transdc_resp-reg_receiver"/>
</dbReference>
<dbReference type="Gene3D" id="3.40.50.2300">
    <property type="match status" value="1"/>
</dbReference>
<dbReference type="EMBL" id="CP002205">
    <property type="protein sequence ID" value="ADN09587.1"/>
    <property type="molecule type" value="Genomic_DNA"/>
</dbReference>
<dbReference type="KEGG" id="sua:Saut_1540"/>
<evidence type="ECO:0000256" key="1">
    <source>
        <dbReference type="ARBA" id="ARBA00000085"/>
    </source>
</evidence>
<dbReference type="eggNOG" id="COG0784">
    <property type="taxonomic scope" value="Bacteria"/>
</dbReference>
<dbReference type="EC" id="2.7.13.3" evidence="3"/>
<dbReference type="InterPro" id="IPR003594">
    <property type="entry name" value="HATPase_dom"/>
</dbReference>
<dbReference type="GO" id="GO:0005524">
    <property type="term" value="F:ATP binding"/>
    <property type="evidence" value="ECO:0007669"/>
    <property type="project" value="UniProtKB-KW"/>
</dbReference>
<evidence type="ECO:0000256" key="6">
    <source>
        <dbReference type="ARBA" id="ARBA00022692"/>
    </source>
</evidence>
<feature type="modified residue" description="4-aspartylphosphate" evidence="13">
    <location>
        <position position="566"/>
    </location>
</feature>
<dbReference type="AlphaFoldDB" id="E0UUT3"/>
<evidence type="ECO:0000256" key="9">
    <source>
        <dbReference type="ARBA" id="ARBA00022840"/>
    </source>
</evidence>
<dbReference type="PANTHER" id="PTHR45339:SF5">
    <property type="entry name" value="HISTIDINE KINASE"/>
    <property type="match status" value="1"/>
</dbReference>
<proteinExistence type="predicted"/>
<dbReference type="GO" id="GO:0000155">
    <property type="term" value="F:phosphorelay sensor kinase activity"/>
    <property type="evidence" value="ECO:0007669"/>
    <property type="project" value="InterPro"/>
</dbReference>
<evidence type="ECO:0000313" key="18">
    <source>
        <dbReference type="Proteomes" id="UP000007803"/>
    </source>
</evidence>
<evidence type="ECO:0000313" key="17">
    <source>
        <dbReference type="EMBL" id="ADN09587.1"/>
    </source>
</evidence>
<dbReference type="SUPFAM" id="SSF55874">
    <property type="entry name" value="ATPase domain of HSP90 chaperone/DNA topoisomerase II/histidine kinase"/>
    <property type="match status" value="1"/>
</dbReference>
<dbReference type="Pfam" id="PF00072">
    <property type="entry name" value="Response_reg"/>
    <property type="match status" value="1"/>
</dbReference>
<name>E0UUT3_SULAO</name>
<dbReference type="InterPro" id="IPR011006">
    <property type="entry name" value="CheY-like_superfamily"/>
</dbReference>
<evidence type="ECO:0000259" key="16">
    <source>
        <dbReference type="PROSITE" id="PS50894"/>
    </source>
</evidence>
<protein>
    <recommendedName>
        <fullName evidence="3">histidine kinase</fullName>
        <ecNumber evidence="3">2.7.13.3</ecNumber>
    </recommendedName>
</protein>
<evidence type="ECO:0000259" key="15">
    <source>
        <dbReference type="PROSITE" id="PS50110"/>
    </source>
</evidence>
<dbReference type="SMART" id="SM00388">
    <property type="entry name" value="HisKA"/>
    <property type="match status" value="1"/>
</dbReference>
<evidence type="ECO:0000256" key="8">
    <source>
        <dbReference type="ARBA" id="ARBA00022777"/>
    </source>
</evidence>
<evidence type="ECO:0000256" key="3">
    <source>
        <dbReference type="ARBA" id="ARBA00012438"/>
    </source>
</evidence>
<evidence type="ECO:0000256" key="10">
    <source>
        <dbReference type="ARBA" id="ARBA00022989"/>
    </source>
</evidence>
<keyword evidence="11" id="KW-0472">Membrane</keyword>
<dbReference type="SUPFAM" id="SSF52172">
    <property type="entry name" value="CheY-like"/>
    <property type="match status" value="1"/>
</dbReference>
<dbReference type="Gene3D" id="1.20.120.160">
    <property type="entry name" value="HPT domain"/>
    <property type="match status" value="1"/>
</dbReference>
<keyword evidence="9" id="KW-0067">ATP-binding</keyword>
<dbReference type="FunFam" id="1.10.287.130:FF:000004">
    <property type="entry name" value="Ethylene receptor 1"/>
    <property type="match status" value="1"/>
</dbReference>
<keyword evidence="7" id="KW-0547">Nucleotide-binding</keyword>
<dbReference type="PROSITE" id="PS50110">
    <property type="entry name" value="RESPONSE_REGULATORY"/>
    <property type="match status" value="1"/>
</dbReference>
<feature type="modified residue" description="Phosphohistidine" evidence="12">
    <location>
        <position position="713"/>
    </location>
</feature>
<dbReference type="Gene3D" id="3.30.565.10">
    <property type="entry name" value="Histidine kinase-like ATPase, C-terminal domain"/>
    <property type="match status" value="1"/>
</dbReference>
<dbReference type="PROSITE" id="PS50109">
    <property type="entry name" value="HIS_KIN"/>
    <property type="match status" value="1"/>
</dbReference>
<dbReference type="CDD" id="cd16922">
    <property type="entry name" value="HATPase_EvgS-ArcB-TorS-like"/>
    <property type="match status" value="1"/>
</dbReference>
<dbReference type="InterPro" id="IPR036890">
    <property type="entry name" value="HATPase_C_sf"/>
</dbReference>
<feature type="domain" description="Histidine kinase" evidence="14">
    <location>
        <begin position="163"/>
        <end position="380"/>
    </location>
</feature>
<dbReference type="InterPro" id="IPR036641">
    <property type="entry name" value="HPT_dom_sf"/>
</dbReference>
<dbReference type="PRINTS" id="PR00344">
    <property type="entry name" value="BCTRLSENSOR"/>
</dbReference>
<keyword evidence="18" id="KW-1185">Reference proteome</keyword>
<keyword evidence="4 13" id="KW-0597">Phosphoprotein</keyword>
<organism evidence="17 18">
    <name type="scientific">Sulfurimonas autotrophica (strain ATCC BAA-671 / DSM 16294 / JCM 11897 / OK10)</name>
    <dbReference type="NCBI Taxonomy" id="563040"/>
    <lineage>
        <taxon>Bacteria</taxon>
        <taxon>Pseudomonadati</taxon>
        <taxon>Campylobacterota</taxon>
        <taxon>Epsilonproteobacteria</taxon>
        <taxon>Campylobacterales</taxon>
        <taxon>Sulfurimonadaceae</taxon>
        <taxon>Sulfurimonas</taxon>
    </lineage>
</organism>
<dbReference type="eggNOG" id="COG2198">
    <property type="taxonomic scope" value="Bacteria"/>
</dbReference>
<dbReference type="CDD" id="cd00082">
    <property type="entry name" value="HisKA"/>
    <property type="match status" value="1"/>
</dbReference>
<accession>E0UUT3</accession>
<evidence type="ECO:0000256" key="4">
    <source>
        <dbReference type="ARBA" id="ARBA00022553"/>
    </source>
</evidence>
<dbReference type="GO" id="GO:0005886">
    <property type="term" value="C:plasma membrane"/>
    <property type="evidence" value="ECO:0007669"/>
    <property type="project" value="UniProtKB-SubCell"/>
</dbReference>
<evidence type="ECO:0000256" key="5">
    <source>
        <dbReference type="ARBA" id="ARBA00022679"/>
    </source>
</evidence>
<dbReference type="CDD" id="cd17546">
    <property type="entry name" value="REC_hyHK_CKI1_RcsC-like"/>
    <property type="match status" value="1"/>
</dbReference>
<dbReference type="SMART" id="SM00448">
    <property type="entry name" value="REC"/>
    <property type="match status" value="1"/>
</dbReference>
<evidence type="ECO:0000256" key="7">
    <source>
        <dbReference type="ARBA" id="ARBA00022741"/>
    </source>
</evidence>
<evidence type="ECO:0000256" key="2">
    <source>
        <dbReference type="ARBA" id="ARBA00004370"/>
    </source>
</evidence>
<feature type="domain" description="Response regulatory" evidence="15">
    <location>
        <begin position="517"/>
        <end position="636"/>
    </location>
</feature>
<dbReference type="InterPro" id="IPR004358">
    <property type="entry name" value="Sig_transdc_His_kin-like_C"/>
</dbReference>
<keyword evidence="6" id="KW-0812">Transmembrane</keyword>
<evidence type="ECO:0000259" key="14">
    <source>
        <dbReference type="PROSITE" id="PS50109"/>
    </source>
</evidence>
<keyword evidence="10" id="KW-1133">Transmembrane helix</keyword>
<dbReference type="SUPFAM" id="SSF47226">
    <property type="entry name" value="Histidine-containing phosphotransfer domain, HPT domain"/>
    <property type="match status" value="1"/>
</dbReference>
<dbReference type="PANTHER" id="PTHR45339">
    <property type="entry name" value="HYBRID SIGNAL TRANSDUCTION HISTIDINE KINASE J"/>
    <property type="match status" value="1"/>
</dbReference>
<gene>
    <name evidence="17" type="ordered locus">Saut_1540</name>
</gene>
<dbReference type="InterPro" id="IPR003661">
    <property type="entry name" value="HisK_dim/P_dom"/>
</dbReference>
<dbReference type="Pfam" id="PF00512">
    <property type="entry name" value="HisKA"/>
    <property type="match status" value="1"/>
</dbReference>
<keyword evidence="8 17" id="KW-0418">Kinase</keyword>
<dbReference type="SUPFAM" id="SSF47384">
    <property type="entry name" value="Homodimeric domain of signal transducing histidine kinase"/>
    <property type="match status" value="1"/>
</dbReference>
<evidence type="ECO:0000256" key="12">
    <source>
        <dbReference type="PROSITE-ProRule" id="PRU00110"/>
    </source>
</evidence>
<dbReference type="PROSITE" id="PS50894">
    <property type="entry name" value="HPT"/>
    <property type="match status" value="1"/>
</dbReference>
<dbReference type="Pfam" id="PF01627">
    <property type="entry name" value="Hpt"/>
    <property type="match status" value="1"/>
</dbReference>
<dbReference type="InterPro" id="IPR005467">
    <property type="entry name" value="His_kinase_dom"/>
</dbReference>
<dbReference type="RefSeq" id="WP_013327340.1">
    <property type="nucleotide sequence ID" value="NC_014506.1"/>
</dbReference>
<dbReference type="InterPro" id="IPR036097">
    <property type="entry name" value="HisK_dim/P_sf"/>
</dbReference>
<dbReference type="HOGENOM" id="CLU_000445_104_15_7"/>
<dbReference type="OrthoDB" id="5372021at2"/>
<dbReference type="Pfam" id="PF02518">
    <property type="entry name" value="HATPase_c"/>
    <property type="match status" value="1"/>
</dbReference>
<feature type="domain" description="HPt" evidence="16">
    <location>
        <begin position="674"/>
        <end position="764"/>
    </location>
</feature>
<dbReference type="FunFam" id="3.30.565.10:FF:000010">
    <property type="entry name" value="Sensor histidine kinase RcsC"/>
    <property type="match status" value="1"/>
</dbReference>
<comment type="subcellular location">
    <subcellularLocation>
        <location evidence="2">Membrane</location>
    </subcellularLocation>
</comment>
<keyword evidence="5" id="KW-0808">Transferase</keyword>
<dbReference type="SMART" id="SM00387">
    <property type="entry name" value="HATPase_c"/>
    <property type="match status" value="1"/>
</dbReference>
<comment type="catalytic activity">
    <reaction evidence="1">
        <text>ATP + protein L-histidine = ADP + protein N-phospho-L-histidine.</text>
        <dbReference type="EC" id="2.7.13.3"/>
    </reaction>
</comment>
<dbReference type="eggNOG" id="COG2205">
    <property type="taxonomic scope" value="Bacteria"/>
</dbReference>
<reference evidence="18" key="1">
    <citation type="journal article" date="2010" name="Stand. Genomic Sci.">
        <title>Complete genome sequence of Sulfurimonas autotrophica type strain (OK10).</title>
        <authorList>
            <person name="Sikorski J."/>
            <person name="Munk C."/>
            <person name="Lapidus A."/>
            <person name="Djao O."/>
            <person name="Lucas S."/>
            <person name="Glavina Del Rio T."/>
            <person name="Nolan M."/>
            <person name="Tice H."/>
            <person name="Han C."/>
            <person name="Cheng J."/>
            <person name="Tapia R."/>
            <person name="Goodwin L."/>
            <person name="Pitluck S."/>
            <person name="Liolios K."/>
            <person name="Ivanova N."/>
            <person name="Mavromatis K."/>
            <person name="Mikhailova N."/>
            <person name="Pati A."/>
            <person name="Sims D."/>
            <person name="Meincke L."/>
            <person name="Brettin T."/>
            <person name="Detter J."/>
            <person name="Chen A."/>
            <person name="Palaniappan K."/>
            <person name="Land M."/>
            <person name="Hauser L."/>
            <person name="Chang Y."/>
            <person name="Jeffries C."/>
            <person name="Rohde M."/>
            <person name="Lang E."/>
            <person name="Spring S."/>
            <person name="Goker M."/>
            <person name="Woyke T."/>
            <person name="Bristow J."/>
            <person name="Eisen J."/>
            <person name="Markowitz V."/>
            <person name="Hugenholtz P."/>
            <person name="Kyrpides N."/>
            <person name="Klenk H."/>
        </authorList>
    </citation>
    <scope>NUCLEOTIDE SEQUENCE [LARGE SCALE GENOMIC DNA]</scope>
    <source>
        <strain evidence="18">ATCC BAA-671 / DSM 16294 / JCM 11897 / OK10</strain>
    </source>
</reference>
<evidence type="ECO:0000256" key="13">
    <source>
        <dbReference type="PROSITE-ProRule" id="PRU00169"/>
    </source>
</evidence>
<evidence type="ECO:0000256" key="11">
    <source>
        <dbReference type="ARBA" id="ARBA00023136"/>
    </source>
</evidence>